<evidence type="ECO:0000313" key="6">
    <source>
        <dbReference type="Proteomes" id="UP000703893"/>
    </source>
</evidence>
<dbReference type="GO" id="GO:0015833">
    <property type="term" value="P:peptide transport"/>
    <property type="evidence" value="ECO:0007669"/>
    <property type="project" value="TreeGrafter"/>
</dbReference>
<dbReference type="GO" id="GO:0042597">
    <property type="term" value="C:periplasmic space"/>
    <property type="evidence" value="ECO:0007669"/>
    <property type="project" value="UniProtKB-ARBA"/>
</dbReference>
<dbReference type="Gene3D" id="3.10.105.10">
    <property type="entry name" value="Dipeptide-binding Protein, Domain 3"/>
    <property type="match status" value="1"/>
</dbReference>
<organism evidence="5 6">
    <name type="scientific">Candidatus Tanganyikabacteria bacterium</name>
    <dbReference type="NCBI Taxonomy" id="2961651"/>
    <lineage>
        <taxon>Bacteria</taxon>
        <taxon>Bacillati</taxon>
        <taxon>Candidatus Sericytochromatia</taxon>
        <taxon>Candidatus Tanganyikabacteria</taxon>
    </lineage>
</organism>
<dbReference type="Gene3D" id="3.90.76.10">
    <property type="entry name" value="Dipeptide-binding Protein, Domain 1"/>
    <property type="match status" value="1"/>
</dbReference>
<dbReference type="InterPro" id="IPR000914">
    <property type="entry name" value="SBP_5_dom"/>
</dbReference>
<protein>
    <recommendedName>
        <fullName evidence="4">Solute-binding protein family 5 domain-containing protein</fullName>
    </recommendedName>
</protein>
<dbReference type="SUPFAM" id="SSF53850">
    <property type="entry name" value="Periplasmic binding protein-like II"/>
    <property type="match status" value="1"/>
</dbReference>
<evidence type="ECO:0000313" key="5">
    <source>
        <dbReference type="EMBL" id="MBM3274880.1"/>
    </source>
</evidence>
<accession>A0A938BNA0</accession>
<dbReference type="Proteomes" id="UP000703893">
    <property type="component" value="Unassembled WGS sequence"/>
</dbReference>
<dbReference type="InterPro" id="IPR030678">
    <property type="entry name" value="Peptide/Ni-bd"/>
</dbReference>
<dbReference type="GO" id="GO:1904680">
    <property type="term" value="F:peptide transmembrane transporter activity"/>
    <property type="evidence" value="ECO:0007669"/>
    <property type="project" value="TreeGrafter"/>
</dbReference>
<dbReference type="PANTHER" id="PTHR30290:SF9">
    <property type="entry name" value="OLIGOPEPTIDE-BINDING PROTEIN APPA"/>
    <property type="match status" value="1"/>
</dbReference>
<sequence>MGPSTGAAPARGTKIVVGIDTDPPSLDAHSNTNLASDQMFAHLYDRLVMFDMRSNIVPQLATEWSASSNGLTWTFKLRRGHKFHDGTPVNAAAVKASFERLFDPRNPFSRRTLFEMIKRIDVVDEHTVSFTTDRPFGAMLNNIANPTASIVSPTAAGKQDVSTFGRFPVGSGPFFFIEWVRGTRIVLRKNPAHWLASQTNVSEIEFRSIPDDATRAIGLETGELDFVTTIAPQEAKRLGNNPNLVVYNLPRSRIQGLYPNVTKKPWSDLRVRQAMAHAIDNKAIVDTFLAGFARVADSPLPPGVFPYKPQATRYNYDPERAKKLLAEAGYPNGFSSTMWVPIGTYAAAQQISEAVAEMLKKVGINLKLEVMESGQWLVLLRSKPQRESTLEMTYYGWGTQTGEADYSFRLVFHSDNFAPACCNRNFYSNKELDGLLDKAIGTTSVAERRAAYERAQEILWRDLPWIWIFSVNHSAVGNKALTGVNLLPVELIHFRDASIAR</sequence>
<dbReference type="Pfam" id="PF00496">
    <property type="entry name" value="SBP_bac_5"/>
    <property type="match status" value="1"/>
</dbReference>
<evidence type="ECO:0000256" key="2">
    <source>
        <dbReference type="ARBA" id="ARBA00022448"/>
    </source>
</evidence>
<dbReference type="PANTHER" id="PTHR30290">
    <property type="entry name" value="PERIPLASMIC BINDING COMPONENT OF ABC TRANSPORTER"/>
    <property type="match status" value="1"/>
</dbReference>
<dbReference type="EMBL" id="VGJX01000362">
    <property type="protein sequence ID" value="MBM3274880.1"/>
    <property type="molecule type" value="Genomic_DNA"/>
</dbReference>
<comment type="caution">
    <text evidence="5">The sequence shown here is derived from an EMBL/GenBank/DDBJ whole genome shotgun (WGS) entry which is preliminary data.</text>
</comment>
<dbReference type="GO" id="GO:0043190">
    <property type="term" value="C:ATP-binding cassette (ABC) transporter complex"/>
    <property type="evidence" value="ECO:0007669"/>
    <property type="project" value="InterPro"/>
</dbReference>
<comment type="similarity">
    <text evidence="1">Belongs to the bacterial solute-binding protein 5 family.</text>
</comment>
<gene>
    <name evidence="5" type="ORF">FJZ00_06990</name>
</gene>
<dbReference type="AlphaFoldDB" id="A0A938BNA0"/>
<feature type="domain" description="Solute-binding protein family 5" evidence="4">
    <location>
        <begin position="55"/>
        <end position="417"/>
    </location>
</feature>
<keyword evidence="3" id="KW-0732">Signal</keyword>
<dbReference type="PIRSF" id="PIRSF002741">
    <property type="entry name" value="MppA"/>
    <property type="match status" value="1"/>
</dbReference>
<keyword evidence="2" id="KW-0813">Transport</keyword>
<reference evidence="5 6" key="1">
    <citation type="submission" date="2019-03" db="EMBL/GenBank/DDBJ databases">
        <title>Lake Tanganyika Metagenome-Assembled Genomes (MAGs).</title>
        <authorList>
            <person name="Tran P."/>
        </authorList>
    </citation>
    <scope>NUCLEOTIDE SEQUENCE [LARGE SCALE GENOMIC DNA]</scope>
    <source>
        <strain evidence="5">K_DeepCast_65m_m2_236</strain>
    </source>
</reference>
<name>A0A938BNA0_9BACT</name>
<proteinExistence type="inferred from homology"/>
<dbReference type="InterPro" id="IPR039424">
    <property type="entry name" value="SBP_5"/>
</dbReference>
<evidence type="ECO:0000259" key="4">
    <source>
        <dbReference type="Pfam" id="PF00496"/>
    </source>
</evidence>
<dbReference type="Gene3D" id="3.40.190.10">
    <property type="entry name" value="Periplasmic binding protein-like II"/>
    <property type="match status" value="1"/>
</dbReference>
<evidence type="ECO:0000256" key="3">
    <source>
        <dbReference type="ARBA" id="ARBA00022729"/>
    </source>
</evidence>
<evidence type="ECO:0000256" key="1">
    <source>
        <dbReference type="ARBA" id="ARBA00005695"/>
    </source>
</evidence>